<keyword evidence="3" id="KW-1185">Reference proteome</keyword>
<name>A0A9P7N5I1_9HYPO</name>
<evidence type="ECO:0000256" key="1">
    <source>
        <dbReference type="SAM" id="MobiDB-lite"/>
    </source>
</evidence>
<evidence type="ECO:0000313" key="2">
    <source>
        <dbReference type="EMBL" id="KAG5987929.1"/>
    </source>
</evidence>
<feature type="region of interest" description="Disordered" evidence="1">
    <location>
        <begin position="150"/>
        <end position="229"/>
    </location>
</feature>
<accession>A0A9P7N5I1</accession>
<feature type="compositionally biased region" description="Polar residues" evidence="1">
    <location>
        <begin position="21"/>
        <end position="42"/>
    </location>
</feature>
<feature type="region of interest" description="Disordered" evidence="1">
    <location>
        <begin position="122"/>
        <end position="141"/>
    </location>
</feature>
<dbReference type="EMBL" id="SRPW01003184">
    <property type="protein sequence ID" value="KAG5987929.1"/>
    <property type="molecule type" value="Genomic_DNA"/>
</dbReference>
<proteinExistence type="predicted"/>
<sequence length="544" mass="59986">MANGLDRLERLFSYKRKASRESSPNGRSGSTVKPLQKQQFPSPSFIRPKTSRMTARQEVCIRQATDRSPSVPNIRSAPRADYRHKLVSVSADGNSHQSQHRLTRLPSFDHDQTETLMSALNDFRFPKPPSHNGAAAPSPSRHVPIESLAQAPRLPKSRCRSPLEISIPPPYHLDTPPSSDPGDNGSYLLSPTTKEPQIISLPTRLPTPRQSPEIGSAHKSRLGSPKSADRRDHALYQAIEHQLGESFDQHSLGKTYSQSSIAPSAAVSFCSSTLREPDVNEFLSLSDDDIAESCPNSPVLAPVQEVDDPNSAVPEDLWISSSEPLNSRLLTLTSPRASRPAAAGAFEAARIARRYDFDLVYVVNLWPNTSYSTLSTMQQQPMPTRKPMIGRLLAAHGLHHVPSPLEISEEVHTTILRSDGWVEYRDPEALPHDIARGYACAFHTGQYASGGRSSGRPSPVSGVRLSERVDRGIIFAAYRKPRRGNDKLGRTFSDVELGELHRDAEVLVEMVIDIHVANKKRALPCRNFSTDDIGPIPTSKMQVA</sequence>
<gene>
    <name evidence="2" type="ORF">E4U43_004897</name>
</gene>
<evidence type="ECO:0000313" key="3">
    <source>
        <dbReference type="Proteomes" id="UP000748025"/>
    </source>
</evidence>
<comment type="caution">
    <text evidence="2">The sequence shown here is derived from an EMBL/GenBank/DDBJ whole genome shotgun (WGS) entry which is preliminary data.</text>
</comment>
<reference evidence="2" key="1">
    <citation type="journal article" date="2020" name="bioRxiv">
        <title>Whole genome comparisons of ergot fungi reveals the divergence and evolution of species within the genus Claviceps are the result of varying mechanisms driving genome evolution and host range expansion.</title>
        <authorList>
            <person name="Wyka S.A."/>
            <person name="Mondo S.J."/>
            <person name="Liu M."/>
            <person name="Dettman J."/>
            <person name="Nalam V."/>
            <person name="Broders K.D."/>
        </authorList>
    </citation>
    <scope>NUCLEOTIDE SEQUENCE</scope>
    <source>
        <strain evidence="2">CCC 602</strain>
    </source>
</reference>
<feature type="compositionally biased region" description="Basic and acidic residues" evidence="1">
    <location>
        <begin position="1"/>
        <end position="12"/>
    </location>
</feature>
<protein>
    <submittedName>
        <fullName evidence="2">Uncharacterized protein</fullName>
    </submittedName>
</protein>
<dbReference type="AlphaFoldDB" id="A0A9P7N5I1"/>
<organism evidence="2 3">
    <name type="scientific">Claviceps pusilla</name>
    <dbReference type="NCBI Taxonomy" id="123648"/>
    <lineage>
        <taxon>Eukaryota</taxon>
        <taxon>Fungi</taxon>
        <taxon>Dikarya</taxon>
        <taxon>Ascomycota</taxon>
        <taxon>Pezizomycotina</taxon>
        <taxon>Sordariomycetes</taxon>
        <taxon>Hypocreomycetidae</taxon>
        <taxon>Hypocreales</taxon>
        <taxon>Clavicipitaceae</taxon>
        <taxon>Claviceps</taxon>
    </lineage>
</organism>
<feature type="region of interest" description="Disordered" evidence="1">
    <location>
        <begin position="1"/>
        <end position="82"/>
    </location>
</feature>
<dbReference type="OrthoDB" id="5244801at2759"/>
<dbReference type="Proteomes" id="UP000748025">
    <property type="component" value="Unassembled WGS sequence"/>
</dbReference>